<dbReference type="EMBL" id="CP002014">
    <property type="protein sequence ID" value="ADG18059.1"/>
    <property type="molecule type" value="Genomic_DNA"/>
</dbReference>
<name>D5WHW4_PARAM</name>
<protein>
    <submittedName>
        <fullName evidence="1">Uncharacterized protein</fullName>
    </submittedName>
</protein>
<sequence length="57" mass="6530">MLKIAMYDGDFCGRMEELTHICDIEGNAEAHDRRPLDALEETLRVLEMSATNTQFLD</sequence>
<dbReference type="RefSeq" id="WP_013091859.1">
    <property type="nucleotide sequence ID" value="NC_014118.1"/>
</dbReference>
<reference evidence="1 2" key="2">
    <citation type="journal article" date="2012" name="J. Bacteriol.">
        <title>Genome Sequences of Burkholderia sp. Strains CCGE1002 and H160, Isolated from Legume Nodules in Mexico and Brazil.</title>
        <authorList>
            <person name="Ormeno-Orrillo E."/>
            <person name="Rogel M.A."/>
            <person name="Chueire L.M."/>
            <person name="Tiedje J.M."/>
            <person name="Martinez-Romero E."/>
            <person name="Hungria M."/>
        </authorList>
    </citation>
    <scope>NUCLEOTIDE SEQUENCE [LARGE SCALE GENOMIC DNA]</scope>
    <source>
        <strain evidence="1 2">CCGE1002</strain>
    </source>
</reference>
<organism evidence="1 2">
    <name type="scientific">Paraburkholderia atlantica</name>
    <dbReference type="NCBI Taxonomy" id="2654982"/>
    <lineage>
        <taxon>Bacteria</taxon>
        <taxon>Pseudomonadati</taxon>
        <taxon>Pseudomonadota</taxon>
        <taxon>Betaproteobacteria</taxon>
        <taxon>Burkholderiales</taxon>
        <taxon>Burkholderiaceae</taxon>
        <taxon>Paraburkholderia</taxon>
    </lineage>
</organism>
<dbReference type="AlphaFoldDB" id="D5WHW4"/>
<gene>
    <name evidence="1" type="ordered locus">BC1002_4055</name>
</gene>
<reference evidence="2" key="1">
    <citation type="submission" date="2010-04" db="EMBL/GenBank/DDBJ databases">
        <title>Complete sequence of chromosome 2 of Burkholderia sp. CCGE1002.</title>
        <authorList>
            <consortium name="US DOE Joint Genome Institute"/>
            <person name="Lucas S."/>
            <person name="Copeland A."/>
            <person name="Lapidus A."/>
            <person name="Cheng J.-F."/>
            <person name="Bruce D."/>
            <person name="Goodwin L."/>
            <person name="Pitluck S."/>
            <person name="Chertkov O."/>
            <person name="Detter J.C."/>
            <person name="Han C."/>
            <person name="Tapia R."/>
            <person name="Land M."/>
            <person name="Hauser L."/>
            <person name="Kyrpides N."/>
            <person name="Ovchinnikova G."/>
            <person name="Martinez-Romero E."/>
            <person name="Hernandez M.A.R."/>
            <person name="Tiedje J.M."/>
            <person name="Woyke T."/>
        </authorList>
    </citation>
    <scope>NUCLEOTIDE SEQUENCE [LARGE SCALE GENOMIC DNA]</scope>
    <source>
        <strain evidence="2">CCGE1002</strain>
    </source>
</reference>
<dbReference type="Proteomes" id="UP000002190">
    <property type="component" value="Chromosome 2"/>
</dbReference>
<dbReference type="KEGG" id="bge:BC1002_4055"/>
<evidence type="ECO:0000313" key="2">
    <source>
        <dbReference type="Proteomes" id="UP000002190"/>
    </source>
</evidence>
<dbReference type="eggNOG" id="ENOG5030XFK">
    <property type="taxonomic scope" value="Bacteria"/>
</dbReference>
<evidence type="ECO:0000313" key="1">
    <source>
        <dbReference type="EMBL" id="ADG18059.1"/>
    </source>
</evidence>
<dbReference type="HOGENOM" id="CLU_2987889_0_0_4"/>
<accession>D5WHW4</accession>
<proteinExistence type="predicted"/>
<dbReference type="GeneID" id="301098403"/>